<comment type="caution">
    <text evidence="6">The sequence shown here is derived from an EMBL/GenBank/DDBJ whole genome shotgun (WGS) entry which is preliminary data.</text>
</comment>
<sequence length="85" mass="10146">MVPGLKFLAVYARIGLKLSSNNVQRILWLTLRLRPSVCAFHIKFEEMNLDGNIAKWAVHVINLSRERRHLDRARFLEFWEKLDRK</sequence>
<keyword evidence="4" id="KW-0539">Nucleus</keyword>
<keyword evidence="7" id="KW-1185">Reference proteome</keyword>
<evidence type="ECO:0000313" key="6">
    <source>
        <dbReference type="EMBL" id="MPC20745.1"/>
    </source>
</evidence>
<evidence type="ECO:0000256" key="1">
    <source>
        <dbReference type="ARBA" id="ARBA00004123"/>
    </source>
</evidence>
<comment type="similarity">
    <text evidence="2">Belongs to the CDC73 family.</text>
</comment>
<evidence type="ECO:0000313" key="7">
    <source>
        <dbReference type="Proteomes" id="UP000324222"/>
    </source>
</evidence>
<dbReference type="InterPro" id="IPR031336">
    <property type="entry name" value="CDC73_C"/>
</dbReference>
<dbReference type="OrthoDB" id="2186602at2759"/>
<accession>A0A5B7DI10</accession>
<feature type="domain" description="Cell division control protein 73 C-terminal" evidence="5">
    <location>
        <begin position="36"/>
        <end position="84"/>
    </location>
</feature>
<gene>
    <name evidence="6" type="primary">CDC73_3</name>
    <name evidence="6" type="ORF">E2C01_013701</name>
</gene>
<dbReference type="Gene3D" id="3.40.50.11990">
    <property type="entry name" value="RNA polymerase II accessory factor, Cdc73 C-terminal domain"/>
    <property type="match status" value="1"/>
</dbReference>
<evidence type="ECO:0000256" key="2">
    <source>
        <dbReference type="ARBA" id="ARBA00010427"/>
    </source>
</evidence>
<dbReference type="GO" id="GO:0000993">
    <property type="term" value="F:RNA polymerase II complex binding"/>
    <property type="evidence" value="ECO:0007669"/>
    <property type="project" value="TreeGrafter"/>
</dbReference>
<dbReference type="InterPro" id="IPR038103">
    <property type="entry name" value="CDC73_C_sf"/>
</dbReference>
<organism evidence="6 7">
    <name type="scientific">Portunus trituberculatus</name>
    <name type="common">Swimming crab</name>
    <name type="synonym">Neptunus trituberculatus</name>
    <dbReference type="NCBI Taxonomy" id="210409"/>
    <lineage>
        <taxon>Eukaryota</taxon>
        <taxon>Metazoa</taxon>
        <taxon>Ecdysozoa</taxon>
        <taxon>Arthropoda</taxon>
        <taxon>Crustacea</taxon>
        <taxon>Multicrustacea</taxon>
        <taxon>Malacostraca</taxon>
        <taxon>Eumalacostraca</taxon>
        <taxon>Eucarida</taxon>
        <taxon>Decapoda</taxon>
        <taxon>Pleocyemata</taxon>
        <taxon>Brachyura</taxon>
        <taxon>Eubrachyura</taxon>
        <taxon>Portunoidea</taxon>
        <taxon>Portunidae</taxon>
        <taxon>Portuninae</taxon>
        <taxon>Portunus</taxon>
    </lineage>
</organism>
<dbReference type="GO" id="GO:0032968">
    <property type="term" value="P:positive regulation of transcription elongation by RNA polymerase II"/>
    <property type="evidence" value="ECO:0007669"/>
    <property type="project" value="TreeGrafter"/>
</dbReference>
<proteinExistence type="inferred from homology"/>
<dbReference type="GO" id="GO:0016593">
    <property type="term" value="C:Cdc73/Paf1 complex"/>
    <property type="evidence" value="ECO:0007669"/>
    <property type="project" value="InterPro"/>
</dbReference>
<evidence type="ECO:0000256" key="3">
    <source>
        <dbReference type="ARBA" id="ARBA00023163"/>
    </source>
</evidence>
<comment type="subcellular location">
    <subcellularLocation>
        <location evidence="1">Nucleus</location>
    </subcellularLocation>
</comment>
<dbReference type="PANTHER" id="PTHR12466">
    <property type="entry name" value="CDC73 DOMAIN PROTEIN"/>
    <property type="match status" value="1"/>
</dbReference>
<keyword evidence="3" id="KW-0804">Transcription</keyword>
<dbReference type="InterPro" id="IPR007852">
    <property type="entry name" value="Cdc73/Parafibromin"/>
</dbReference>
<dbReference type="PANTHER" id="PTHR12466:SF8">
    <property type="entry name" value="PARAFIBROMIN"/>
    <property type="match status" value="1"/>
</dbReference>
<evidence type="ECO:0000256" key="4">
    <source>
        <dbReference type="ARBA" id="ARBA00023242"/>
    </source>
</evidence>
<dbReference type="AlphaFoldDB" id="A0A5B7DI10"/>
<dbReference type="GO" id="GO:0006368">
    <property type="term" value="P:transcription elongation by RNA polymerase II"/>
    <property type="evidence" value="ECO:0007669"/>
    <property type="project" value="InterPro"/>
</dbReference>
<protein>
    <submittedName>
        <fullName evidence="6">Parafibromin</fullName>
    </submittedName>
</protein>
<dbReference type="Pfam" id="PF05179">
    <property type="entry name" value="CDC73_C"/>
    <property type="match status" value="1"/>
</dbReference>
<reference evidence="6 7" key="1">
    <citation type="submission" date="2019-05" db="EMBL/GenBank/DDBJ databases">
        <title>Another draft genome of Portunus trituberculatus and its Hox gene families provides insights of decapod evolution.</title>
        <authorList>
            <person name="Jeong J.-H."/>
            <person name="Song I."/>
            <person name="Kim S."/>
            <person name="Choi T."/>
            <person name="Kim D."/>
            <person name="Ryu S."/>
            <person name="Kim W."/>
        </authorList>
    </citation>
    <scope>NUCLEOTIDE SEQUENCE [LARGE SCALE GENOMIC DNA]</scope>
    <source>
        <tissue evidence="6">Muscle</tissue>
    </source>
</reference>
<name>A0A5B7DI10_PORTR</name>
<dbReference type="EMBL" id="VSRR010000905">
    <property type="protein sequence ID" value="MPC20745.1"/>
    <property type="molecule type" value="Genomic_DNA"/>
</dbReference>
<dbReference type="Proteomes" id="UP000324222">
    <property type="component" value="Unassembled WGS sequence"/>
</dbReference>
<evidence type="ECO:0000259" key="5">
    <source>
        <dbReference type="Pfam" id="PF05179"/>
    </source>
</evidence>